<dbReference type="SMART" id="SM00368">
    <property type="entry name" value="LRR_RI"/>
    <property type="match status" value="3"/>
</dbReference>
<gene>
    <name evidence="2" type="ORF">EDS130_LOCUS16289</name>
</gene>
<dbReference type="InterPro" id="IPR032675">
    <property type="entry name" value="LRR_dom_sf"/>
</dbReference>
<dbReference type="Pfam" id="PF13516">
    <property type="entry name" value="LRR_6"/>
    <property type="match status" value="2"/>
</dbReference>
<dbReference type="OrthoDB" id="9972551at2759"/>
<proteinExistence type="predicted"/>
<dbReference type="SUPFAM" id="SSF52047">
    <property type="entry name" value="RNI-like"/>
    <property type="match status" value="1"/>
</dbReference>
<dbReference type="InterPro" id="IPR001870">
    <property type="entry name" value="B30.2/SPRY"/>
</dbReference>
<dbReference type="Gene3D" id="2.60.120.920">
    <property type="match status" value="1"/>
</dbReference>
<name>A0A814IP32_ADIRI</name>
<dbReference type="Pfam" id="PF00622">
    <property type="entry name" value="SPRY"/>
    <property type="match status" value="1"/>
</dbReference>
<dbReference type="Gene3D" id="3.90.176.10">
    <property type="entry name" value="Toxin ADP-ribosyltransferase, Chain A, domain 1"/>
    <property type="match status" value="1"/>
</dbReference>
<evidence type="ECO:0000313" key="3">
    <source>
        <dbReference type="Proteomes" id="UP000663852"/>
    </source>
</evidence>
<dbReference type="Gene3D" id="3.80.10.10">
    <property type="entry name" value="Ribonuclease Inhibitor"/>
    <property type="match status" value="1"/>
</dbReference>
<dbReference type="InterPro" id="IPR052394">
    <property type="entry name" value="LRR-containing"/>
</dbReference>
<organism evidence="2 3">
    <name type="scientific">Adineta ricciae</name>
    <name type="common">Rotifer</name>
    <dbReference type="NCBI Taxonomy" id="249248"/>
    <lineage>
        <taxon>Eukaryota</taxon>
        <taxon>Metazoa</taxon>
        <taxon>Spiralia</taxon>
        <taxon>Gnathifera</taxon>
        <taxon>Rotifera</taxon>
        <taxon>Eurotatoria</taxon>
        <taxon>Bdelloidea</taxon>
        <taxon>Adinetida</taxon>
        <taxon>Adinetidae</taxon>
        <taxon>Adineta</taxon>
    </lineage>
</organism>
<reference evidence="2" key="1">
    <citation type="submission" date="2021-02" db="EMBL/GenBank/DDBJ databases">
        <authorList>
            <person name="Nowell W R."/>
        </authorList>
    </citation>
    <scope>NUCLEOTIDE SEQUENCE</scope>
</reference>
<dbReference type="InterPro" id="IPR001611">
    <property type="entry name" value="Leu-rich_rpt"/>
</dbReference>
<dbReference type="AlphaFoldDB" id="A0A814IP32"/>
<dbReference type="PROSITE" id="PS50188">
    <property type="entry name" value="B302_SPRY"/>
    <property type="match status" value="1"/>
</dbReference>
<feature type="domain" description="B30.2/SPRY" evidence="1">
    <location>
        <begin position="1"/>
        <end position="165"/>
    </location>
</feature>
<dbReference type="EMBL" id="CAJNOJ010000070">
    <property type="protein sequence ID" value="CAF1028629.1"/>
    <property type="molecule type" value="Genomic_DNA"/>
</dbReference>
<dbReference type="PANTHER" id="PTHR24114:SF2">
    <property type="entry name" value="F-BOX DOMAIN-CONTAINING PROTEIN-RELATED"/>
    <property type="match status" value="1"/>
</dbReference>
<protein>
    <recommendedName>
        <fullName evidence="1">B30.2/SPRY domain-containing protein</fullName>
    </recommendedName>
</protein>
<dbReference type="InterPro" id="IPR003877">
    <property type="entry name" value="SPRY_dom"/>
</dbReference>
<evidence type="ECO:0000259" key="1">
    <source>
        <dbReference type="PROSITE" id="PS50188"/>
    </source>
</evidence>
<accession>A0A814IP32</accession>
<dbReference type="SUPFAM" id="SSF49899">
    <property type="entry name" value="Concanavalin A-like lectins/glucanases"/>
    <property type="match status" value="1"/>
</dbReference>
<comment type="caution">
    <text evidence="2">The sequence shown here is derived from an EMBL/GenBank/DDBJ whole genome shotgun (WGS) entry which is preliminary data.</text>
</comment>
<sequence>MSWVVEQSDNTSAVNVNGDTITCTSTNGYGSPINVLYKDAADKNGQYFWEFDVKEADEQGGVSVGLTTNQGFQSGWALKAMKYLGNLSDGGCLLVQSFGDSISQGDKVGVLLQLTDAEMKMYLFHNNRPLGLAFHFQSPYPKPLYPVVSFSSNGKVKISRSQQIPSGLNRAALQYQGIEGDWKIVEYSQYPECVGCKFEIKQQDDSGNVYHLYAHVVNNLNCRLEHNTSKNEWKPSHVMSTMMAGPPEEMNKEAAISSLIGSIQRLDAQGQSGLVIRTNSGEQVRLERYSKAEENMTYVYLDDSTAKEKFYATDIAQEPQQICFRVDDEYRLTVEKAKHAKCNCENPSDGLSCDESAAIYLFSMRWQPVDQCLCFVLNKTLREQNNTQLHVWKLYLRLLLTALNRLPSTRITFHQDIEHERTRRLRKDHLLVFWDFTFCSLSTPLPRKLKQISFYTKTRTTFSFECRNAKFIERHSWDPSQNEYLLLPTQFQFVRYLDRRTDLEIIQVKEYDTKQPLIDFIEASNQHHRPSIPTQEISRTTYKMPSSNPNLERLIELHQPQSDINLTYQNLTTDDMSIIVEKAIIGKKCTRLFLDNNYITYECMCILVNAFPHNTTLQELYLRETGLYDVSVQLLARTLALNNCSIKALYMNRNYITDQGAGYLAEMLKTNTTLTQLHLFKNRIDKKGAQLIMNVMGQENKNLLYFGHEYYEQKKNSRLRTILHVLNCVNN</sequence>
<dbReference type="Proteomes" id="UP000663852">
    <property type="component" value="Unassembled WGS sequence"/>
</dbReference>
<dbReference type="PANTHER" id="PTHR24114">
    <property type="entry name" value="LEUCINE RICH REPEAT FAMILY PROTEIN"/>
    <property type="match status" value="1"/>
</dbReference>
<dbReference type="CDD" id="cd11709">
    <property type="entry name" value="SPRY"/>
    <property type="match status" value="1"/>
</dbReference>
<dbReference type="InterPro" id="IPR043136">
    <property type="entry name" value="B30.2/SPRY_sf"/>
</dbReference>
<evidence type="ECO:0000313" key="2">
    <source>
        <dbReference type="EMBL" id="CAF1028629.1"/>
    </source>
</evidence>
<dbReference type="InterPro" id="IPR013320">
    <property type="entry name" value="ConA-like_dom_sf"/>
</dbReference>